<evidence type="ECO:0000313" key="2">
    <source>
        <dbReference type="EMBL" id="GAA0153731.1"/>
    </source>
</evidence>
<dbReference type="Proteomes" id="UP001454036">
    <property type="component" value="Unassembled WGS sequence"/>
</dbReference>
<accession>A0AAV3PRP5</accession>
<dbReference type="AlphaFoldDB" id="A0AAV3PRP5"/>
<dbReference type="Pfam" id="PF22936">
    <property type="entry name" value="Pol_BBD"/>
    <property type="match status" value="1"/>
</dbReference>
<keyword evidence="3" id="KW-1185">Reference proteome</keyword>
<feature type="domain" description="Retrovirus-related Pol polyprotein from transposon TNT 1-94-like beta-barrel" evidence="1">
    <location>
        <begin position="32"/>
        <end position="111"/>
    </location>
</feature>
<dbReference type="EMBL" id="BAABME010002241">
    <property type="protein sequence ID" value="GAA0153731.1"/>
    <property type="molecule type" value="Genomic_DNA"/>
</dbReference>
<evidence type="ECO:0000259" key="1">
    <source>
        <dbReference type="Pfam" id="PF22936"/>
    </source>
</evidence>
<organism evidence="2 3">
    <name type="scientific">Lithospermum erythrorhizon</name>
    <name type="common">Purple gromwell</name>
    <name type="synonym">Lithospermum officinale var. erythrorhizon</name>
    <dbReference type="NCBI Taxonomy" id="34254"/>
    <lineage>
        <taxon>Eukaryota</taxon>
        <taxon>Viridiplantae</taxon>
        <taxon>Streptophyta</taxon>
        <taxon>Embryophyta</taxon>
        <taxon>Tracheophyta</taxon>
        <taxon>Spermatophyta</taxon>
        <taxon>Magnoliopsida</taxon>
        <taxon>eudicotyledons</taxon>
        <taxon>Gunneridae</taxon>
        <taxon>Pentapetalae</taxon>
        <taxon>asterids</taxon>
        <taxon>lamiids</taxon>
        <taxon>Boraginales</taxon>
        <taxon>Boraginaceae</taxon>
        <taxon>Boraginoideae</taxon>
        <taxon>Lithospermeae</taxon>
        <taxon>Lithospermum</taxon>
    </lineage>
</organism>
<protein>
    <recommendedName>
        <fullName evidence="1">Retrovirus-related Pol polyprotein from transposon TNT 1-94-like beta-barrel domain-containing protein</fullName>
    </recommendedName>
</protein>
<dbReference type="InterPro" id="IPR054722">
    <property type="entry name" value="PolX-like_BBD"/>
</dbReference>
<evidence type="ECO:0000313" key="3">
    <source>
        <dbReference type="Proteomes" id="UP001454036"/>
    </source>
</evidence>
<name>A0AAV3PRP5_LITER</name>
<sequence length="139" mass="15136">MAQGVATRKGVCSGVMAAVTDPTPPQNKDETWFMDSSCSNHMCKSEELFSCLDKSYKHSVKLGNNTKLSVAGKGIVKLKFNNVTYAIGDVYFVSELKSNLLSVGQLQEKGLIIVFKGGNCNVMHPTRGEIIQTTNMKAE</sequence>
<comment type="caution">
    <text evidence="2">The sequence shown here is derived from an EMBL/GenBank/DDBJ whole genome shotgun (WGS) entry which is preliminary data.</text>
</comment>
<reference evidence="2 3" key="1">
    <citation type="submission" date="2024-01" db="EMBL/GenBank/DDBJ databases">
        <title>The complete chloroplast genome sequence of Lithospermum erythrorhizon: insights into the phylogenetic relationship among Boraginaceae species and the maternal lineages of purple gromwells.</title>
        <authorList>
            <person name="Okada T."/>
            <person name="Watanabe K."/>
        </authorList>
    </citation>
    <scope>NUCLEOTIDE SEQUENCE [LARGE SCALE GENOMIC DNA]</scope>
</reference>
<proteinExistence type="predicted"/>
<gene>
    <name evidence="2" type="ORF">LIER_11900</name>
</gene>